<dbReference type="SUPFAM" id="SSF54593">
    <property type="entry name" value="Glyoxalase/Bleomycin resistance protein/Dihydroxybiphenyl dioxygenase"/>
    <property type="match status" value="2"/>
</dbReference>
<comment type="caution">
    <text evidence="2">The sequence shown here is derived from an EMBL/GenBank/DDBJ whole genome shotgun (WGS) entry which is preliminary data.</text>
</comment>
<dbReference type="InterPro" id="IPR041581">
    <property type="entry name" value="Glyoxalase_6"/>
</dbReference>
<accession>A0ABQ3Z4U3</accession>
<gene>
    <name evidence="2" type="ORF">Adu01nite_62080</name>
</gene>
<evidence type="ECO:0000313" key="3">
    <source>
        <dbReference type="Proteomes" id="UP000637628"/>
    </source>
</evidence>
<dbReference type="Gene3D" id="3.10.180.10">
    <property type="entry name" value="2,3-Dihydroxybiphenyl 1,2-Dioxygenase, domain 1"/>
    <property type="match status" value="2"/>
</dbReference>
<protein>
    <recommendedName>
        <fullName evidence="1">VOC domain-containing protein</fullName>
    </recommendedName>
</protein>
<keyword evidence="3" id="KW-1185">Reference proteome</keyword>
<dbReference type="PANTHER" id="PTHR35908">
    <property type="entry name" value="HYPOTHETICAL FUSION PROTEIN"/>
    <property type="match status" value="1"/>
</dbReference>
<organism evidence="2 3">
    <name type="scientific">Paractinoplanes durhamensis</name>
    <dbReference type="NCBI Taxonomy" id="113563"/>
    <lineage>
        <taxon>Bacteria</taxon>
        <taxon>Bacillati</taxon>
        <taxon>Actinomycetota</taxon>
        <taxon>Actinomycetes</taxon>
        <taxon>Micromonosporales</taxon>
        <taxon>Micromonosporaceae</taxon>
        <taxon>Paractinoplanes</taxon>
    </lineage>
</organism>
<dbReference type="EMBL" id="BOML01000050">
    <property type="protein sequence ID" value="GIE04858.1"/>
    <property type="molecule type" value="Genomic_DNA"/>
</dbReference>
<proteinExistence type="predicted"/>
<dbReference type="Proteomes" id="UP000637628">
    <property type="component" value="Unassembled WGS sequence"/>
</dbReference>
<evidence type="ECO:0000313" key="2">
    <source>
        <dbReference type="EMBL" id="GIE04858.1"/>
    </source>
</evidence>
<dbReference type="InterPro" id="IPR029068">
    <property type="entry name" value="Glyas_Bleomycin-R_OHBP_Dase"/>
</dbReference>
<dbReference type="PROSITE" id="PS51819">
    <property type="entry name" value="VOC"/>
    <property type="match status" value="1"/>
</dbReference>
<name>A0ABQ3Z4U3_9ACTN</name>
<dbReference type="Pfam" id="PF18029">
    <property type="entry name" value="Glyoxalase_6"/>
    <property type="match status" value="2"/>
</dbReference>
<feature type="domain" description="VOC" evidence="1">
    <location>
        <begin position="11"/>
        <end position="129"/>
    </location>
</feature>
<dbReference type="PANTHER" id="PTHR35908:SF1">
    <property type="entry name" value="CONSERVED PROTEIN"/>
    <property type="match status" value="1"/>
</dbReference>
<dbReference type="CDD" id="cd06587">
    <property type="entry name" value="VOC"/>
    <property type="match status" value="2"/>
</dbReference>
<dbReference type="RefSeq" id="WP_203731948.1">
    <property type="nucleotide sequence ID" value="NZ_BAAATX010000058.1"/>
</dbReference>
<sequence>MTTETDRPIGSLKTVVLDAPDLDRLATFYERLAGWHRPPDGSDDDWITLQTPDGWRIGLQLATDYIAPRWPDQAFPQQAHLDLRVPDIDAAADRAQQLGATLLRRNERWHTLADPAGHPFDLCLNADDPRTTLMGVMLDCPDAKTLSHFYAELLGKPVTYEAEGMAMLGEDGAQPVLFQQVADYTAPRWPDPAYPQQFHFDVKVTDIEEAERAALAIGATRLAGEGPTWRVYADPADKPFCLLWNE</sequence>
<reference evidence="2 3" key="1">
    <citation type="submission" date="2021-01" db="EMBL/GenBank/DDBJ databases">
        <title>Whole genome shotgun sequence of Actinoplanes durhamensis NBRC 14914.</title>
        <authorList>
            <person name="Komaki H."/>
            <person name="Tamura T."/>
        </authorList>
    </citation>
    <scope>NUCLEOTIDE SEQUENCE [LARGE SCALE GENOMIC DNA]</scope>
    <source>
        <strain evidence="2 3">NBRC 14914</strain>
    </source>
</reference>
<dbReference type="InterPro" id="IPR037523">
    <property type="entry name" value="VOC_core"/>
</dbReference>
<evidence type="ECO:0000259" key="1">
    <source>
        <dbReference type="PROSITE" id="PS51819"/>
    </source>
</evidence>